<organism evidence="3 4">
    <name type="scientific">Bacteroides ovatus</name>
    <dbReference type="NCBI Taxonomy" id="28116"/>
    <lineage>
        <taxon>Bacteria</taxon>
        <taxon>Pseudomonadati</taxon>
        <taxon>Bacteroidota</taxon>
        <taxon>Bacteroidia</taxon>
        <taxon>Bacteroidales</taxon>
        <taxon>Bacteroidaceae</taxon>
        <taxon>Bacteroides</taxon>
    </lineage>
</organism>
<dbReference type="EMBL" id="FMYE01000043">
    <property type="protein sequence ID" value="SDB78531.1"/>
    <property type="molecule type" value="Genomic_DNA"/>
</dbReference>
<name>A0A1G6G977_BACOV</name>
<dbReference type="Gene3D" id="2.180.10.10">
    <property type="entry name" value="RHS repeat-associated core"/>
    <property type="match status" value="2"/>
</dbReference>
<dbReference type="Proteomes" id="UP000183670">
    <property type="component" value="Unassembled WGS sequence"/>
</dbReference>
<dbReference type="Pfam" id="PF20041">
    <property type="entry name" value="DUF6443"/>
    <property type="match status" value="1"/>
</dbReference>
<sequence>MKRIVSILLFELCCLLWAGTGWSQQFDDSFPVVGPPNEGRHKADAIDLGKPDSTFYFVDARDSREYSNDAGGRACDIYYKLEVERPMDIIIHNFRSKIQATRTHLYKIRELEDYEIPEGELCPEIACSDEVNLDMVDELCSRYIDEMPEFRYGGNNRGLLCMKRLEKGTYYVMSEGDEYYCIDSDCNGIIVTTIRGFAAEGNHSDYPIFAGIYGQDFNYEDDRDPWYYYSERGNKTIVHYAFTLRHAMDITISQKWSDSIGGKVFLESDKISVEFYEDTLSLQLLPGNYQIELNSNSFSAPCLCISGRMSDYSEPWENLPPGLTETCNYIYSIRPTIETSSVAEMASGQAIYTVRYFDGLGRPSQVVDRGSSPLQKDILRFQEYDLQGREARKWLPVVSTGDGGYVAKDYFTHFSRSFYSGDSCAYSYPVYEDSPLNRVTEHYGEGGEWHEKGKSVKTDYRLNMLEDSLLNCLRFRITEVSDTLFAIDNCGNYEPGALHVECKSDEDGNVSCFFTDHAGQTVLRRELPGNSVPSTYCDTYFIYDGNGHLQAVLPPAAIDKMQATGSYSSACLEQYAYFYRYDRRNRCIAKKLPGSRWEYFVYDDADHLILSQDGNLRLCGEWKFSLSDAMGRVVLTGVCQNEVADVSTFLCGVVAEAVYSPCNTDTTFGGYSIHGVTLSSPVLHSVYYYDGYAFLGQNGFPFYAYDESLEVEGYGAWYGDSCSVYSHKGLQTGSISFPLEAHAPALYSVSYYDKYRRCIQTHSSHLLDGCDSEYLSYDFAGKLLKRLHLQTASGAAPQSELYTYRYDHAGRLLETRHRLNDGLEVSLSECCYDAIGRLVFDKKHANDLLQTEYLYNVRSWLKSVSSPLFNQTLYYMDGAGTPCYNGNVSSMTWGTGSSPIRGYKFTYDGLSRMTDAVYGEGNALTQHPNRFNEQVSGYDKMGNILGLFRYGQTSTGGYGLVDNLNFVYDGNQLQSVYDNAILSAVVSGMEFVDGIDLPIEYTYDANGNLTKDLNKKIVDIQYNCLNLPTCVIFANGNSISYLYDANGTKIRTTHVIGNDTTITDYCGNVVYENGVPKTLLTEAGFVSLNDRIYHYYLKDHQGNNRVVADQNGTIEEVNHYYPFGSIFASASSVQSYKYNGKELDRNDGLYWYDYGARQYAPAIGRWNAVDPSSEKHYNWSPYSYCKNNPVLRVDIDGKDDYTVNSAGRLFKTVVEGSTDDRLMSTRSGVKPITVNDKKILSGMYNMQDGKSGGLETYNSTSNLEDAATVFKFGADNTSVEWKLDIYNDKGDKTAIIGTSGREDSVFSDKQSELNVKGDKVIDMHSHPYNAHASGQDMKNLKIKTGAVYHRDSKVLFFYNSENPRIGNNEYKIDTSKTLLDKLNDKFMK</sequence>
<gene>
    <name evidence="3" type="ORF">SAMN05192581_10433</name>
</gene>
<evidence type="ECO:0000313" key="4">
    <source>
        <dbReference type="Proteomes" id="UP000183670"/>
    </source>
</evidence>
<dbReference type="PANTHER" id="PTHR32305">
    <property type="match status" value="1"/>
</dbReference>
<evidence type="ECO:0000259" key="2">
    <source>
        <dbReference type="Pfam" id="PF20041"/>
    </source>
</evidence>
<accession>A0A1G6G977</accession>
<dbReference type="RefSeq" id="WP_254780855.1">
    <property type="nucleotide sequence ID" value="NZ_FMYE01000043.1"/>
</dbReference>
<evidence type="ECO:0000313" key="3">
    <source>
        <dbReference type="EMBL" id="SDB78531.1"/>
    </source>
</evidence>
<feature type="signal peptide" evidence="1">
    <location>
        <begin position="1"/>
        <end position="23"/>
    </location>
</feature>
<dbReference type="InterPro" id="IPR022385">
    <property type="entry name" value="Rhs_assc_core"/>
</dbReference>
<keyword evidence="1" id="KW-0732">Signal</keyword>
<evidence type="ECO:0000256" key="1">
    <source>
        <dbReference type="SAM" id="SignalP"/>
    </source>
</evidence>
<feature type="domain" description="DUF6443" evidence="2">
    <location>
        <begin position="337"/>
        <end position="461"/>
    </location>
</feature>
<dbReference type="Pfam" id="PF15659">
    <property type="entry name" value="Toxin-JAB1"/>
    <property type="match status" value="1"/>
</dbReference>
<dbReference type="InterPro" id="IPR050708">
    <property type="entry name" value="T6SS_VgrG/RHS"/>
</dbReference>
<dbReference type="InterPro" id="IPR028218">
    <property type="entry name" value="Toxin-JAB1"/>
</dbReference>
<dbReference type="InterPro" id="IPR045619">
    <property type="entry name" value="DUF6443"/>
</dbReference>
<protein>
    <submittedName>
        <fullName evidence="3">RHS repeat-associated core domain-containing protein</fullName>
    </submittedName>
</protein>
<reference evidence="3 4" key="1">
    <citation type="submission" date="2016-10" db="EMBL/GenBank/DDBJ databases">
        <authorList>
            <person name="de Groot N.N."/>
        </authorList>
    </citation>
    <scope>NUCLEOTIDE SEQUENCE [LARGE SCALE GENOMIC DNA]</scope>
    <source>
        <strain evidence="3 4">NLAE-zl-C500</strain>
    </source>
</reference>
<dbReference type="NCBIfam" id="TIGR03696">
    <property type="entry name" value="Rhs_assc_core"/>
    <property type="match status" value="1"/>
</dbReference>
<proteinExistence type="predicted"/>
<dbReference type="PANTHER" id="PTHR32305:SF15">
    <property type="entry name" value="PROTEIN RHSA-RELATED"/>
    <property type="match status" value="1"/>
</dbReference>
<feature type="chain" id="PRO_5010303277" evidence="1">
    <location>
        <begin position="24"/>
        <end position="1388"/>
    </location>
</feature>